<dbReference type="AlphaFoldDB" id="A0A369W9B1"/>
<keyword evidence="1" id="KW-0732">Signal</keyword>
<organism evidence="2 3">
    <name type="scientific">Pelagibacterium lacus</name>
    <dbReference type="NCBI Taxonomy" id="2282655"/>
    <lineage>
        <taxon>Bacteria</taxon>
        <taxon>Pseudomonadati</taxon>
        <taxon>Pseudomonadota</taxon>
        <taxon>Alphaproteobacteria</taxon>
        <taxon>Hyphomicrobiales</taxon>
        <taxon>Devosiaceae</taxon>
        <taxon>Pelagibacterium</taxon>
    </lineage>
</organism>
<feature type="chain" id="PRO_5016852827" description="DUF4403 family protein" evidence="1">
    <location>
        <begin position="28"/>
        <end position="562"/>
    </location>
</feature>
<evidence type="ECO:0000313" key="2">
    <source>
        <dbReference type="EMBL" id="RDE10569.1"/>
    </source>
</evidence>
<dbReference type="Proteomes" id="UP000253759">
    <property type="component" value="Unassembled WGS sequence"/>
</dbReference>
<keyword evidence="3" id="KW-1185">Reference proteome</keyword>
<accession>A0A369W9B1</accession>
<protein>
    <recommendedName>
        <fullName evidence="4">DUF4403 family protein</fullName>
    </recommendedName>
</protein>
<gene>
    <name evidence="2" type="ORF">DVH29_01055</name>
</gene>
<comment type="caution">
    <text evidence="2">The sequence shown here is derived from an EMBL/GenBank/DDBJ whole genome shotgun (WGS) entry which is preliminary data.</text>
</comment>
<dbReference type="EMBL" id="QQNH01000001">
    <property type="protein sequence ID" value="RDE10569.1"/>
    <property type="molecule type" value="Genomic_DNA"/>
</dbReference>
<sequence>MIMNPRVPLFAGALVSGIALAAAPAMAQPVTTITAEAIAAVDSSLEAEALAAILKGGIADHAQALADLDARSISIPELEYRGQGAHQPRVRFLDIALEGVEDGVVASLAIGRMEVEDAEGVAGSFGPFTISNLDLGAVLALSQMLPDASGTPLALFSAADFGAATLTTPEVKCSNEGLQLGRLVVPAIDWQAVEGDDQRTQEALRTFFSGLEFDGLETRGSACKGMSEGEEGLAFTLAAFSMDAITPGLWPETLLTGFDMQVETQGDIGRVAFGTMTFGSIDYAHVLEAAARGLEDSFENARRFVPHFSGFSITDIRAEIPDSGAYGRMRVAIDGFSLDFDGWLNGLPTGIVVELRDQTLELALADSMVQSPEMESLTRLIVETPMSYRGALRWDRESRTIALDSFHYQWGDLAAFTLSATLTGASDTLFSYEESAQLLSLLALGVGPMQLEFTDSGLIERMAEFEALTGEADTTPAQLRSQLAKQLVEELVSDETTPEMAAIAATIARFFQGGGTLTLSAVPADGASVSIHSFMASEAEPERLFDLFEIEARLVSGSGALD</sequence>
<name>A0A369W9B1_9HYPH</name>
<evidence type="ECO:0000313" key="3">
    <source>
        <dbReference type="Proteomes" id="UP000253759"/>
    </source>
</evidence>
<evidence type="ECO:0000256" key="1">
    <source>
        <dbReference type="SAM" id="SignalP"/>
    </source>
</evidence>
<evidence type="ECO:0008006" key="4">
    <source>
        <dbReference type="Google" id="ProtNLM"/>
    </source>
</evidence>
<reference evidence="3" key="1">
    <citation type="submission" date="2018-07" db="EMBL/GenBank/DDBJ databases">
        <authorList>
            <person name="Liu B.-T."/>
            <person name="Du Z."/>
        </authorList>
    </citation>
    <scope>NUCLEOTIDE SEQUENCE [LARGE SCALE GENOMIC DNA]</scope>
    <source>
        <strain evidence="3">XYN52</strain>
    </source>
</reference>
<proteinExistence type="predicted"/>
<feature type="signal peptide" evidence="1">
    <location>
        <begin position="1"/>
        <end position="27"/>
    </location>
</feature>